<feature type="compositionally biased region" description="Basic and acidic residues" evidence="1">
    <location>
        <begin position="298"/>
        <end position="315"/>
    </location>
</feature>
<reference evidence="2" key="1">
    <citation type="submission" date="2023-05" db="EMBL/GenBank/DDBJ databases">
        <authorList>
            <person name="Huff M."/>
        </authorList>
    </citation>
    <scope>NUCLEOTIDE SEQUENCE</scope>
</reference>
<dbReference type="EMBL" id="OU503042">
    <property type="protein sequence ID" value="CAI9765067.1"/>
    <property type="molecule type" value="Genomic_DNA"/>
</dbReference>
<feature type="region of interest" description="Disordered" evidence="1">
    <location>
        <begin position="545"/>
        <end position="570"/>
    </location>
</feature>
<evidence type="ECO:0000256" key="1">
    <source>
        <dbReference type="SAM" id="MobiDB-lite"/>
    </source>
</evidence>
<feature type="region of interest" description="Disordered" evidence="1">
    <location>
        <begin position="1"/>
        <end position="34"/>
    </location>
</feature>
<gene>
    <name evidence="2" type="ORF">FPE_LOCUS12497</name>
</gene>
<feature type="compositionally biased region" description="Basic and acidic residues" evidence="1">
    <location>
        <begin position="158"/>
        <end position="172"/>
    </location>
</feature>
<feature type="compositionally biased region" description="Basic and acidic residues" evidence="1">
    <location>
        <begin position="545"/>
        <end position="556"/>
    </location>
</feature>
<evidence type="ECO:0000313" key="3">
    <source>
        <dbReference type="Proteomes" id="UP000834106"/>
    </source>
</evidence>
<sequence>MGNQNATGIVGEEKEVNEEESHTVPESVKKDDLTEEKHILSEGEVKDFHENAVDFDHSHVEIQKHLPVEKLTERGIENNGAELNPPPGFQEVSEEANGTASEDNDAQTDSSKFHDQLSPSKGEVEEGESCLDSKFNLNSEPLEHINIPDESQEENEDLLSKESKETREVSTSCHVEEKCHLIDTNIVPNLNVEKNGFEVNEMASLEDAILDTSTRNENPASISEPPNAYLVIPEEMTPTVSELGIGENMSYYGERTQPLDKEINQLVNPNADQSETRIESESKEDEEEHAVGINSSSRPEKVDHGEETDNRDEIVWTESIPKRHLNETSEVMHMLVGTELGPTKKCIATCKENGDEEATNEGILKKEVPGDEENGHETDNRVDVEDMQEYNGCEQLVRECSIANVSYAINEIPTEHSLDNTTNRENELAQSVETSYIPPQGGVGDSLELRKSPSFDFGVSFDVRSEESDQTPLLYQDKTAIRSFSSCATLIRTSLQSDEDVEVEEKNIRLMERSNSENSGSAFLNAINKEKRAIAMYTEEKEENNCVDKKGDKDLQALESTSPKGNVKRRPKSSIFTTCICCTAAIS</sequence>
<organism evidence="2 3">
    <name type="scientific">Fraxinus pennsylvanica</name>
    <dbReference type="NCBI Taxonomy" id="56036"/>
    <lineage>
        <taxon>Eukaryota</taxon>
        <taxon>Viridiplantae</taxon>
        <taxon>Streptophyta</taxon>
        <taxon>Embryophyta</taxon>
        <taxon>Tracheophyta</taxon>
        <taxon>Spermatophyta</taxon>
        <taxon>Magnoliopsida</taxon>
        <taxon>eudicotyledons</taxon>
        <taxon>Gunneridae</taxon>
        <taxon>Pentapetalae</taxon>
        <taxon>asterids</taxon>
        <taxon>lamiids</taxon>
        <taxon>Lamiales</taxon>
        <taxon>Oleaceae</taxon>
        <taxon>Oleeae</taxon>
        <taxon>Fraxinus</taxon>
    </lineage>
</organism>
<proteinExistence type="predicted"/>
<accession>A0AAD1ZDM8</accession>
<name>A0AAD1ZDM8_9LAMI</name>
<feature type="region of interest" description="Disordered" evidence="1">
    <location>
        <begin position="268"/>
        <end position="315"/>
    </location>
</feature>
<feature type="region of interest" description="Disordered" evidence="1">
    <location>
        <begin position="71"/>
        <end position="172"/>
    </location>
</feature>
<protein>
    <submittedName>
        <fullName evidence="2">Uncharacterized protein</fullName>
    </submittedName>
</protein>
<evidence type="ECO:0000313" key="2">
    <source>
        <dbReference type="EMBL" id="CAI9765067.1"/>
    </source>
</evidence>
<dbReference type="AlphaFoldDB" id="A0AAD1ZDM8"/>
<dbReference type="Proteomes" id="UP000834106">
    <property type="component" value="Chromosome 7"/>
</dbReference>
<feature type="compositionally biased region" description="Basic and acidic residues" evidence="1">
    <location>
        <begin position="11"/>
        <end position="34"/>
    </location>
</feature>
<keyword evidence="3" id="KW-1185">Reference proteome</keyword>